<dbReference type="Pfam" id="PF00018">
    <property type="entry name" value="SH3_1"/>
    <property type="match status" value="2"/>
</dbReference>
<accession>A0A8H7LHY1</accession>
<dbReference type="InterPro" id="IPR036028">
    <property type="entry name" value="SH3-like_dom_sf"/>
</dbReference>
<reference evidence="6" key="1">
    <citation type="submission" date="2020-09" db="EMBL/GenBank/DDBJ databases">
        <title>Comparative genome analyses of four rice-infecting Rhizoctonia solani isolates reveal extensive enrichment of homogalacturonan modification genes.</title>
        <authorList>
            <person name="Lee D.-Y."/>
            <person name="Jeon J."/>
            <person name="Kim K.-T."/>
            <person name="Cheong K."/>
            <person name="Song H."/>
            <person name="Choi G."/>
            <person name="Ko J."/>
            <person name="Opiyo S.O."/>
            <person name="Zuo S."/>
            <person name="Madhav S."/>
            <person name="Lee Y.-H."/>
            <person name="Wang G.-L."/>
        </authorList>
    </citation>
    <scope>NUCLEOTIDE SEQUENCE</scope>
    <source>
        <strain evidence="6">AG1-IA YN-7</strain>
    </source>
</reference>
<sequence length="552" mass="61872">MGTHYISVWTAIYDFTPVRDDSDQLIVKKGQMLLLLDPFNDDWWRFRIKTDRHNNTDSSGFVPRGYTQEAQFVSLAIACSDYVARADGDLTISEKESLLVYAIEEDWVLVTSLKQRATGYVLRARIRIELLSTSQEAKKAVALYDYIAANPDELSFEQGEILTIINNNGEGWWHCANESRQIGLVPCNYIKSQTGSEGTESGGTLLRGTHDAVNEIQRSIDLVNQNSPSEVIEVLVTCGLKDLTFSIDLSTFSEFPDGYGDYDVYRGRLFDGTWVAVKVKVTSQQYFETSEDLTCAEICKGLSYLHTVGIVRGYKQLRARRSSNFHTTQIHGDLRSSNIYVSRDGTPLIADLGNSWLVDPYMEVKRDNLIGLPGRWASPELIKASSGPQKSSDEVMTGEEPYNEFSKARALFEVATKREPPRRPESIPHGCETGDILWALLLRCWSYEPGTRPSAIEVEESMIAIHSTLIQSRKMAAREIVSHLVARGCPEISSQLMLSSFSDYPTISEGGFSDIYQGQLLDGTVVALKVLRVSTDTIAQPKHLKASRWTHF</sequence>
<organism evidence="6 7">
    <name type="scientific">Rhizoctonia solani</name>
    <dbReference type="NCBI Taxonomy" id="456999"/>
    <lineage>
        <taxon>Eukaryota</taxon>
        <taxon>Fungi</taxon>
        <taxon>Dikarya</taxon>
        <taxon>Basidiomycota</taxon>
        <taxon>Agaricomycotina</taxon>
        <taxon>Agaricomycetes</taxon>
        <taxon>Cantharellales</taxon>
        <taxon>Ceratobasidiaceae</taxon>
        <taxon>Rhizoctonia</taxon>
    </lineage>
</organism>
<evidence type="ECO:0000259" key="4">
    <source>
        <dbReference type="PROSITE" id="PS50002"/>
    </source>
</evidence>
<dbReference type="EMBL" id="JACYCC010000128">
    <property type="protein sequence ID" value="KAF8674995.1"/>
    <property type="molecule type" value="Genomic_DNA"/>
</dbReference>
<dbReference type="Gene3D" id="1.10.510.10">
    <property type="entry name" value="Transferase(Phosphotransferase) domain 1"/>
    <property type="match status" value="1"/>
</dbReference>
<name>A0A8H7LHY1_9AGAM</name>
<evidence type="ECO:0000256" key="3">
    <source>
        <dbReference type="PROSITE-ProRule" id="PRU00192"/>
    </source>
</evidence>
<dbReference type="InterPro" id="IPR011009">
    <property type="entry name" value="Kinase-like_dom_sf"/>
</dbReference>
<dbReference type="InterPro" id="IPR043539">
    <property type="entry name" value="Grb2-like"/>
</dbReference>
<dbReference type="InterPro" id="IPR001452">
    <property type="entry name" value="SH3_domain"/>
</dbReference>
<dbReference type="AlphaFoldDB" id="A0A8H7LHY1"/>
<feature type="domain" description="SH3" evidence="4">
    <location>
        <begin position="4"/>
        <end position="72"/>
    </location>
</feature>
<evidence type="ECO:0000313" key="6">
    <source>
        <dbReference type="EMBL" id="KAF8674995.1"/>
    </source>
</evidence>
<protein>
    <submittedName>
        <fullName evidence="6">SLA1 homology domain 1, SHD1</fullName>
    </submittedName>
</protein>
<evidence type="ECO:0000256" key="2">
    <source>
        <dbReference type="ARBA" id="ARBA00022999"/>
    </source>
</evidence>
<evidence type="ECO:0000313" key="7">
    <source>
        <dbReference type="Proteomes" id="UP000650582"/>
    </source>
</evidence>
<dbReference type="Gene3D" id="2.30.30.40">
    <property type="entry name" value="SH3 Domains"/>
    <property type="match status" value="3"/>
</dbReference>
<feature type="domain" description="SH3" evidence="4">
    <location>
        <begin position="135"/>
        <end position="195"/>
    </location>
</feature>
<dbReference type="PANTHER" id="PTHR46037">
    <property type="entry name" value="PROTEIN ENHANCER OF SEVENLESS 2B"/>
    <property type="match status" value="1"/>
</dbReference>
<keyword evidence="2" id="KW-0727">SH2 domain</keyword>
<dbReference type="InterPro" id="IPR001245">
    <property type="entry name" value="Ser-Thr/Tyr_kinase_cat_dom"/>
</dbReference>
<dbReference type="SUPFAM" id="SSF50044">
    <property type="entry name" value="SH3-domain"/>
    <property type="match status" value="3"/>
</dbReference>
<dbReference type="SMART" id="SM00326">
    <property type="entry name" value="SH3"/>
    <property type="match status" value="3"/>
</dbReference>
<dbReference type="PRINTS" id="PR00452">
    <property type="entry name" value="SH3DOMAIN"/>
</dbReference>
<dbReference type="InterPro" id="IPR000719">
    <property type="entry name" value="Prot_kinase_dom"/>
</dbReference>
<feature type="domain" description="Protein kinase" evidence="5">
    <location>
        <begin position="162"/>
        <end position="469"/>
    </location>
</feature>
<dbReference type="SUPFAM" id="SSF56112">
    <property type="entry name" value="Protein kinase-like (PK-like)"/>
    <property type="match status" value="2"/>
</dbReference>
<dbReference type="Proteomes" id="UP000650582">
    <property type="component" value="Unassembled WGS sequence"/>
</dbReference>
<keyword evidence="1 3" id="KW-0728">SH3 domain</keyword>
<dbReference type="PROSITE" id="PS50011">
    <property type="entry name" value="PROTEIN_KINASE_DOM"/>
    <property type="match status" value="1"/>
</dbReference>
<dbReference type="Pfam" id="PF07714">
    <property type="entry name" value="PK_Tyr_Ser-Thr"/>
    <property type="match status" value="1"/>
</dbReference>
<evidence type="ECO:0000259" key="5">
    <source>
        <dbReference type="PROSITE" id="PS50011"/>
    </source>
</evidence>
<dbReference type="GO" id="GO:0005524">
    <property type="term" value="F:ATP binding"/>
    <property type="evidence" value="ECO:0007669"/>
    <property type="project" value="InterPro"/>
</dbReference>
<comment type="caution">
    <text evidence="6">The sequence shown here is derived from an EMBL/GenBank/DDBJ whole genome shotgun (WGS) entry which is preliminary data.</text>
</comment>
<dbReference type="CDD" id="cd00174">
    <property type="entry name" value="SH3"/>
    <property type="match status" value="2"/>
</dbReference>
<evidence type="ECO:0000256" key="1">
    <source>
        <dbReference type="ARBA" id="ARBA00022443"/>
    </source>
</evidence>
<proteinExistence type="predicted"/>
<dbReference type="GO" id="GO:0004672">
    <property type="term" value="F:protein kinase activity"/>
    <property type="evidence" value="ECO:0007669"/>
    <property type="project" value="InterPro"/>
</dbReference>
<gene>
    <name evidence="6" type="ORF">RHS04_06977</name>
</gene>
<dbReference type="PROSITE" id="PS50002">
    <property type="entry name" value="SH3"/>
    <property type="match status" value="2"/>
</dbReference>